<comment type="caution">
    <text evidence="1">The sequence shown here is derived from an EMBL/GenBank/DDBJ whole genome shotgun (WGS) entry which is preliminary data.</text>
</comment>
<protein>
    <submittedName>
        <fullName evidence="1">Uncharacterized protein</fullName>
    </submittedName>
</protein>
<reference evidence="2" key="1">
    <citation type="submission" date="2022-10" db="EMBL/GenBank/DDBJ databases">
        <title>Genome assembly of Pristionchus species.</title>
        <authorList>
            <person name="Yoshida K."/>
            <person name="Sommer R.J."/>
        </authorList>
    </citation>
    <scope>NUCLEOTIDE SEQUENCE [LARGE SCALE GENOMIC DNA]</scope>
    <source>
        <strain evidence="2">RS5460</strain>
    </source>
</reference>
<name>A0AAN4YXT9_9BILA</name>
<dbReference type="AlphaFoldDB" id="A0AAN4YXT9"/>
<dbReference type="EMBL" id="BTRK01000001">
    <property type="protein sequence ID" value="GMR30937.1"/>
    <property type="molecule type" value="Genomic_DNA"/>
</dbReference>
<accession>A0AAN4YXT9</accession>
<proteinExistence type="predicted"/>
<organism evidence="1 2">
    <name type="scientific">Pristionchus mayeri</name>
    <dbReference type="NCBI Taxonomy" id="1317129"/>
    <lineage>
        <taxon>Eukaryota</taxon>
        <taxon>Metazoa</taxon>
        <taxon>Ecdysozoa</taxon>
        <taxon>Nematoda</taxon>
        <taxon>Chromadorea</taxon>
        <taxon>Rhabditida</taxon>
        <taxon>Rhabditina</taxon>
        <taxon>Diplogasteromorpha</taxon>
        <taxon>Diplogasteroidea</taxon>
        <taxon>Neodiplogasteridae</taxon>
        <taxon>Pristionchus</taxon>
    </lineage>
</organism>
<dbReference type="Proteomes" id="UP001328107">
    <property type="component" value="Unassembled WGS sequence"/>
</dbReference>
<gene>
    <name evidence="1" type="ORF">PMAYCL1PPCAC_01132</name>
</gene>
<feature type="non-terminal residue" evidence="1">
    <location>
        <position position="1"/>
    </location>
</feature>
<feature type="non-terminal residue" evidence="1">
    <location>
        <position position="162"/>
    </location>
</feature>
<keyword evidence="2" id="KW-1185">Reference proteome</keyword>
<evidence type="ECO:0000313" key="1">
    <source>
        <dbReference type="EMBL" id="GMR30937.1"/>
    </source>
</evidence>
<sequence length="162" mass="18003">SLIYSRFNGKLYDSLKCENDYNSYSWKSGAERVVEGYDQITAPCVDRVKIADGDGVATVKNGDTVEVTCKDSERSLFYANKPVKRSKATCNPDDGWSGSNLMEGADYKTRIHFECKEPPADSCKFDNAAGQFKFESTTRSLTCTEKDGKLVALSVNSIRYKS</sequence>
<evidence type="ECO:0000313" key="2">
    <source>
        <dbReference type="Proteomes" id="UP001328107"/>
    </source>
</evidence>